<keyword evidence="2" id="KW-1185">Reference proteome</keyword>
<protein>
    <submittedName>
        <fullName evidence="1">Uncharacterized protein</fullName>
    </submittedName>
</protein>
<dbReference type="Proteomes" id="UP000024635">
    <property type="component" value="Unassembled WGS sequence"/>
</dbReference>
<dbReference type="AlphaFoldDB" id="A0A016VNT4"/>
<evidence type="ECO:0000313" key="2">
    <source>
        <dbReference type="Proteomes" id="UP000024635"/>
    </source>
</evidence>
<dbReference type="EMBL" id="JARK01001343">
    <property type="protein sequence ID" value="EYC28981.1"/>
    <property type="molecule type" value="Genomic_DNA"/>
</dbReference>
<organism evidence="1 2">
    <name type="scientific">Ancylostoma ceylanicum</name>
    <dbReference type="NCBI Taxonomy" id="53326"/>
    <lineage>
        <taxon>Eukaryota</taxon>
        <taxon>Metazoa</taxon>
        <taxon>Ecdysozoa</taxon>
        <taxon>Nematoda</taxon>
        <taxon>Chromadorea</taxon>
        <taxon>Rhabditida</taxon>
        <taxon>Rhabditina</taxon>
        <taxon>Rhabditomorpha</taxon>
        <taxon>Strongyloidea</taxon>
        <taxon>Ancylostomatidae</taxon>
        <taxon>Ancylostomatinae</taxon>
        <taxon>Ancylostoma</taxon>
    </lineage>
</organism>
<reference evidence="2" key="1">
    <citation type="journal article" date="2015" name="Nat. Genet.">
        <title>The genome and transcriptome of the zoonotic hookworm Ancylostoma ceylanicum identify infection-specific gene families.</title>
        <authorList>
            <person name="Schwarz E.M."/>
            <person name="Hu Y."/>
            <person name="Antoshechkin I."/>
            <person name="Miller M.M."/>
            <person name="Sternberg P.W."/>
            <person name="Aroian R.V."/>
        </authorList>
    </citation>
    <scope>NUCLEOTIDE SEQUENCE</scope>
    <source>
        <strain evidence="2">HY135</strain>
    </source>
</reference>
<sequence>MFVYELLTHSEPPRCADSGNDLYQFAGTNSRAKTCIIIDLIDRSGQDVFTRRCCGGGQPAQLGANPAPAPRRGYG</sequence>
<comment type="caution">
    <text evidence="1">The sequence shown here is derived from an EMBL/GenBank/DDBJ whole genome shotgun (WGS) entry which is preliminary data.</text>
</comment>
<gene>
    <name evidence="1" type="primary">Acey_s0007.g3531</name>
    <name evidence="1" type="ORF">Y032_0007g3531</name>
</gene>
<evidence type="ECO:0000313" key="1">
    <source>
        <dbReference type="EMBL" id="EYC28981.1"/>
    </source>
</evidence>
<proteinExistence type="predicted"/>
<name>A0A016VNT4_9BILA</name>
<accession>A0A016VNT4</accession>